<organism evidence="4 5">
    <name type="scientific">Paracoccus versutus</name>
    <name type="common">Thiobacillus versutus</name>
    <dbReference type="NCBI Taxonomy" id="34007"/>
    <lineage>
        <taxon>Bacteria</taxon>
        <taxon>Pseudomonadati</taxon>
        <taxon>Pseudomonadota</taxon>
        <taxon>Alphaproteobacteria</taxon>
        <taxon>Rhodobacterales</taxon>
        <taxon>Paracoccaceae</taxon>
        <taxon>Paracoccus</taxon>
    </lineage>
</organism>
<dbReference type="AlphaFoldDB" id="A0AAQ0HEY9"/>
<evidence type="ECO:0000256" key="2">
    <source>
        <dbReference type="ARBA" id="ARBA00022729"/>
    </source>
</evidence>
<keyword evidence="5" id="KW-1185">Reference proteome</keyword>
<dbReference type="InterPro" id="IPR038404">
    <property type="entry name" value="TRAP_DctP_sf"/>
</dbReference>
<dbReference type="PANTHER" id="PTHR33376">
    <property type="match status" value="1"/>
</dbReference>
<dbReference type="Gene3D" id="3.40.190.170">
    <property type="entry name" value="Bacterial extracellular solute-binding protein, family 7"/>
    <property type="match status" value="1"/>
</dbReference>
<dbReference type="CDD" id="cd13679">
    <property type="entry name" value="PBP2_TRAP_YiaO_like"/>
    <property type="match status" value="1"/>
</dbReference>
<evidence type="ECO:0000256" key="3">
    <source>
        <dbReference type="ARBA" id="ARBA00022764"/>
    </source>
</evidence>
<dbReference type="PROSITE" id="PS51318">
    <property type="entry name" value="TAT"/>
    <property type="match status" value="1"/>
</dbReference>
<evidence type="ECO:0000313" key="5">
    <source>
        <dbReference type="Proteomes" id="UP000256794"/>
    </source>
</evidence>
<dbReference type="EMBL" id="QUMX01000042">
    <property type="protein sequence ID" value="REG33758.1"/>
    <property type="molecule type" value="Genomic_DNA"/>
</dbReference>
<evidence type="ECO:0000256" key="1">
    <source>
        <dbReference type="ARBA" id="ARBA00004418"/>
    </source>
</evidence>
<dbReference type="NCBIfam" id="NF037995">
    <property type="entry name" value="TRAP_S1"/>
    <property type="match status" value="1"/>
</dbReference>
<dbReference type="Pfam" id="PF03480">
    <property type="entry name" value="DctP"/>
    <property type="match status" value="1"/>
</dbReference>
<dbReference type="InterPro" id="IPR018389">
    <property type="entry name" value="DctP_fam"/>
</dbReference>
<dbReference type="InterPro" id="IPR006311">
    <property type="entry name" value="TAT_signal"/>
</dbReference>
<dbReference type="PIRSF" id="PIRSF006470">
    <property type="entry name" value="DctB"/>
    <property type="match status" value="1"/>
</dbReference>
<dbReference type="GO" id="GO:0055085">
    <property type="term" value="P:transmembrane transport"/>
    <property type="evidence" value="ECO:0007669"/>
    <property type="project" value="InterPro"/>
</dbReference>
<proteinExistence type="predicted"/>
<dbReference type="PANTHER" id="PTHR33376:SF18">
    <property type="entry name" value="2,3-DIKETO-L-GULONATE-BINDING PERIPLASMIC PROTEIN YIAO"/>
    <property type="match status" value="1"/>
</dbReference>
<comment type="subcellular location">
    <subcellularLocation>
        <location evidence="1">Periplasm</location>
    </subcellularLocation>
</comment>
<keyword evidence="4" id="KW-0675">Receptor</keyword>
<comment type="caution">
    <text evidence="4">The sequence shown here is derived from an EMBL/GenBank/DDBJ whole genome shotgun (WGS) entry which is preliminary data.</text>
</comment>
<dbReference type="Proteomes" id="UP000256794">
    <property type="component" value="Unassembled WGS sequence"/>
</dbReference>
<gene>
    <name evidence="4" type="ORF">ATH84_104229</name>
</gene>
<dbReference type="InterPro" id="IPR004682">
    <property type="entry name" value="TRAP_DctP"/>
</dbReference>
<name>A0AAQ0HEY9_PARVE</name>
<protein>
    <submittedName>
        <fullName evidence="4">Tripartite ATP-independent transporter DctP family solute receptor</fullName>
    </submittedName>
</protein>
<dbReference type="GO" id="GO:0030246">
    <property type="term" value="F:carbohydrate binding"/>
    <property type="evidence" value="ECO:0007669"/>
    <property type="project" value="TreeGrafter"/>
</dbReference>
<dbReference type="NCBIfam" id="TIGR01409">
    <property type="entry name" value="TAT_signal_seq"/>
    <property type="match status" value="1"/>
</dbReference>
<keyword evidence="3" id="KW-0574">Periplasm</keyword>
<keyword evidence="2" id="KW-0732">Signal</keyword>
<dbReference type="NCBIfam" id="TIGR00787">
    <property type="entry name" value="dctP"/>
    <property type="match status" value="1"/>
</dbReference>
<sequence length="337" mass="36757">MTITTRRSLLKGAGVVAAGAALSFPMPWTARAASSVKLRFGHPHPDSDSWQEVALWMAETVKEKTGGAITIEVFANGILGSDQTMINAVRGGSIDMMITGNPFFTGLAPQLNVLDLPYLFKDRDHVAAVLDGELGDELRAGLEASDLKALATWETGWRNVTNSRRPVHLPEDLKGLKLRTTPNQAHIRAFELLGAVPTPMAFTELFTALEMRSIDGQENPTTLILNSNFYEVQQHISLTQHAFTSSPLVMTKATFDKLAPEHQTVLLETAREGARKQRQMNADREATSLAALKDHGMEAVEDIDREAFRAIVADTVLAEFVEKFGAELPGRIAALAA</sequence>
<dbReference type="InterPro" id="IPR019546">
    <property type="entry name" value="TAT_signal_bac_arc"/>
</dbReference>
<accession>A0AAQ0HEY9</accession>
<reference evidence="4 5" key="1">
    <citation type="submission" date="2018-08" db="EMBL/GenBank/DDBJ databases">
        <title>Genomic Encyclopedia of Archaeal and Bacterial Type Strains, Phase II (KMG-II): from individual species to whole genera.</title>
        <authorList>
            <person name="Goeker M."/>
        </authorList>
    </citation>
    <scope>NUCLEOTIDE SEQUENCE [LARGE SCALE GENOMIC DNA]</scope>
    <source>
        <strain evidence="4 5">DSM 582</strain>
    </source>
</reference>
<dbReference type="RefSeq" id="WP_036750454.1">
    <property type="nucleotide sequence ID" value="NZ_CP035286.1"/>
</dbReference>
<evidence type="ECO:0000313" key="4">
    <source>
        <dbReference type="EMBL" id="REG33758.1"/>
    </source>
</evidence>
<dbReference type="GO" id="GO:0030288">
    <property type="term" value="C:outer membrane-bounded periplasmic space"/>
    <property type="evidence" value="ECO:0007669"/>
    <property type="project" value="InterPro"/>
</dbReference>